<evidence type="ECO:0000256" key="1">
    <source>
        <dbReference type="SAM" id="Phobius"/>
    </source>
</evidence>
<dbReference type="PANTHER" id="PTHR34219:SF1">
    <property type="entry name" value="PEPSY DOMAIN-CONTAINING PROTEIN"/>
    <property type="match status" value="1"/>
</dbReference>
<feature type="transmembrane region" description="Helical" evidence="1">
    <location>
        <begin position="155"/>
        <end position="177"/>
    </location>
</feature>
<protein>
    <submittedName>
        <fullName evidence="2">PepSY-associated TM helix domain protein</fullName>
    </submittedName>
</protein>
<dbReference type="AlphaFoldDB" id="A0A9J9GIE1"/>
<dbReference type="Proteomes" id="UP000000230">
    <property type="component" value="Chromosome"/>
</dbReference>
<dbReference type="Pfam" id="PF03929">
    <property type="entry name" value="PepSY_TM"/>
    <property type="match status" value="1"/>
</dbReference>
<proteinExistence type="predicted"/>
<feature type="transmembrane region" description="Helical" evidence="1">
    <location>
        <begin position="354"/>
        <end position="379"/>
    </location>
</feature>
<evidence type="ECO:0000313" key="2">
    <source>
        <dbReference type="EMBL" id="ABP61749.1"/>
    </source>
</evidence>
<dbReference type="KEGG" id="ent:Ent638_3085"/>
<keyword evidence="1" id="KW-0812">Transmembrane</keyword>
<accession>A0A9J9GIE1</accession>
<dbReference type="RefSeq" id="WP_015960079.1">
    <property type="nucleotide sequence ID" value="NC_009436.1"/>
</dbReference>
<keyword evidence="1" id="KW-1133">Transmembrane helix</keyword>
<name>A0A9J9GIE1_ENT38</name>
<feature type="transmembrane region" description="Helical" evidence="1">
    <location>
        <begin position="414"/>
        <end position="440"/>
    </location>
</feature>
<keyword evidence="1" id="KW-0472">Membrane</keyword>
<feature type="transmembrane region" description="Helical" evidence="1">
    <location>
        <begin position="19"/>
        <end position="41"/>
    </location>
</feature>
<organism evidence="2 3">
    <name type="scientific">Enterobacter sp. (strain 638)</name>
    <dbReference type="NCBI Taxonomy" id="399742"/>
    <lineage>
        <taxon>Bacteria</taxon>
        <taxon>Pseudomonadati</taxon>
        <taxon>Pseudomonadota</taxon>
        <taxon>Gammaproteobacteria</taxon>
        <taxon>Enterobacterales</taxon>
        <taxon>Enterobacteriaceae</taxon>
        <taxon>Enterobacter</taxon>
    </lineage>
</organism>
<dbReference type="OrthoDB" id="9791166at2"/>
<evidence type="ECO:0000313" key="3">
    <source>
        <dbReference type="Proteomes" id="UP000000230"/>
    </source>
</evidence>
<dbReference type="InterPro" id="IPR005625">
    <property type="entry name" value="PepSY-ass_TM"/>
</dbReference>
<feature type="transmembrane region" description="Helical" evidence="1">
    <location>
        <begin position="198"/>
        <end position="219"/>
    </location>
</feature>
<dbReference type="EMBL" id="CP000653">
    <property type="protein sequence ID" value="ABP61749.1"/>
    <property type="molecule type" value="Genomic_DNA"/>
</dbReference>
<dbReference type="PANTHER" id="PTHR34219">
    <property type="entry name" value="IRON-REGULATED INNER MEMBRANE PROTEIN-RELATED"/>
    <property type="match status" value="1"/>
</dbReference>
<reference evidence="3" key="1">
    <citation type="journal article" date="2010" name="PLoS Genet.">
        <title>Genome sequence of the plant growth promoting endophytic bacterium Enterobacter sp. 638.</title>
        <authorList>
            <person name="Taghavi S."/>
            <person name="van der Lelie D."/>
            <person name="Hoffman A."/>
            <person name="Zhang Y.B."/>
            <person name="Walla M.D."/>
            <person name="Vangronsveld J."/>
            <person name="Newman L."/>
            <person name="Monchy S."/>
        </authorList>
    </citation>
    <scope>NUCLEOTIDE SEQUENCE [LARGE SCALE GENOMIC DNA]</scope>
    <source>
        <strain evidence="3">638</strain>
    </source>
</reference>
<sequence>MTTCTPHAAWGNLLRRLHFYIGLFVGPFIFFAALTGTLYVATPQLESYMYKHALYGETSGEPQSLAEQIAVAEKAVGNDLRLHAVRPGLVRGETTRVMFTDPQLGSSEHRAIFVDPVSLAVLGDMTVYGTSGILPLRQTIDYLHSSLMLGDVGRLYSELAASWMWVAALGGIALWFYTRPKRRINNRFQNRRRVHVTLGWVLLGGMLLFSATGLTWSQWAGGNVDKLRSEMDWLTPQVNTKLQGPAEEVDPHAEHHGHHSAMMMPEMAMDLTLFDNVLHAARSAGIDASKLEIRPAKMADRAWTVTEIDRGWPTQVDAVAIDPHSMQILDRTRFADFPLMAKLTRWGVDFHMGILFGLVNQLALIAFGIALCVLIAWGYRMWWMRRPTQSASNPVLTLCQCWMALPVSGRIVSLMISIALGLAMPVMGCSLLLFVVIDWLRWRAKSTLSLAESAK</sequence>
<gene>
    <name evidence="2" type="ordered locus">Ent638_3085</name>
</gene>
<keyword evidence="3" id="KW-1185">Reference proteome</keyword>